<dbReference type="AlphaFoldDB" id="A0A5C6V805"/>
<evidence type="ECO:0000313" key="2">
    <source>
        <dbReference type="EMBL" id="TXC81432.1"/>
    </source>
</evidence>
<dbReference type="OrthoDB" id="906679at2"/>
<dbReference type="EMBL" id="VORB01000004">
    <property type="protein sequence ID" value="TXC81432.1"/>
    <property type="molecule type" value="Genomic_DNA"/>
</dbReference>
<proteinExistence type="predicted"/>
<keyword evidence="3" id="KW-1185">Reference proteome</keyword>
<protein>
    <recommendedName>
        <fullName evidence="4">G8 domain-containing protein</fullName>
    </recommendedName>
</protein>
<organism evidence="2 3">
    <name type="scientific">Luteibaculum oceani</name>
    <dbReference type="NCBI Taxonomy" id="1294296"/>
    <lineage>
        <taxon>Bacteria</taxon>
        <taxon>Pseudomonadati</taxon>
        <taxon>Bacteroidota</taxon>
        <taxon>Flavobacteriia</taxon>
        <taxon>Flavobacteriales</taxon>
        <taxon>Luteibaculaceae</taxon>
        <taxon>Luteibaculum</taxon>
    </lineage>
</organism>
<name>A0A5C6V805_9FLAO</name>
<evidence type="ECO:0000313" key="3">
    <source>
        <dbReference type="Proteomes" id="UP000321168"/>
    </source>
</evidence>
<reference evidence="2 3" key="1">
    <citation type="submission" date="2019-08" db="EMBL/GenBank/DDBJ databases">
        <title>Genome of Luteibaculum oceani JCM 18817.</title>
        <authorList>
            <person name="Bowman J.P."/>
        </authorList>
    </citation>
    <scope>NUCLEOTIDE SEQUENCE [LARGE SCALE GENOMIC DNA]</scope>
    <source>
        <strain evidence="2 3">JCM 18817</strain>
    </source>
</reference>
<dbReference type="Proteomes" id="UP000321168">
    <property type="component" value="Unassembled WGS sequence"/>
</dbReference>
<evidence type="ECO:0008006" key="4">
    <source>
        <dbReference type="Google" id="ProtNLM"/>
    </source>
</evidence>
<gene>
    <name evidence="2" type="ORF">FRX97_05345</name>
</gene>
<feature type="signal peptide" evidence="1">
    <location>
        <begin position="1"/>
        <end position="18"/>
    </location>
</feature>
<sequence>MKFFLSLLSLLTANLLFAGIITSSTNGNWSSTSSWVGGVVPGVNDTVTIESGHSITLDGSYTIARLVLNNMADIASATDAELNISSGNTLTVTGNVTLNTTISGASTGSTSINIEGTLSVGGNLTLSSTLLTIAGTNAVTIGSGTNAGTMNVTGDISLSNALLSALGVSNQITLGNGTMDVDGSISMSAGAISLSTTNFIESNDDGSFDSKSKTFKYGGNSIDCNDEGSITVVDANSNTSYEFWWDGTSAQTIETDNITYNHLYVKNTSADVDIETSLTNTIVEGKLYIDNGAKLHLDAAGKNLDALSGSSDKINILSGGTLKLSPSAYADGVPPNGVLTSNAAGYIEFYHPTQGLSEDIIQEAVDYPIVKLSGPGTKSLGSSSLDIDDTSPRVGRIWLAEGVFSVDSGKEISLNSSYGTKVIQLDSATTMRIDGNFTTLDTYWSVDRDNTVNYYGNATQTLYELTSDGSTWEPYGILKLERTSGSSINRDLPASDTIHVANRLEIGTEIELVLNQSSYVKMLSNVTFTAYIDEIASTGAITYSGSPRGRFGIQKYLPLPYVAYRDLSSPIQGTTLASWKNKGLNMYGFSGSNVPGAVRNSVHHYDETVLDELNVGFTDATSINDAVASFDGSEFDRSVWRVLYGNNSDTTFAITLEDTGRIYTGDQTFKLKFNYSNYDANSRTDHDGWNHVGNPYAAPINWNDIYNDAANATLKTNGYITSTAYILGQVDRYWQDPGSPGYYGFYNAATETSYIHDSIIPAYQGFWVKAYHSSSSSETYTLTIKESHKYRQDSSAYYKSSNRKKARDISEVGLKVRLESGNRKDFLWLMDFPKAKPEKDINFDVPRFGAIGSRSFAVDVLEDTTWLNLWVNALDINTTEEIEMPLGIKSNSAGEHHLTFENMAALTKNHCLTLKRKSTGEVFFISEGKRIPVDLTDGISTDYVLVFGGDYATEFEVKDPVCAGDQGLVSINTNEMFYSSNWQLSKAGMVMDKFAVLQDEVNLQLTAGNYKLTNLSGNLACGIKSLDFEVVDGAEVDARFFWNAGDTVAQGQVITLAPRDRGNEYYIWKVDGKTSFVKDLLVSFENTGAKPLQLETNRENCVKTERDTIYVVKSTTSLSDHANLQGLEIKNGKIQLLDMAKQVQIFTFEGKLIETLPHTSAINLIQGPHIYCIDEKCLKIMFTPNNP</sequence>
<keyword evidence="1" id="KW-0732">Signal</keyword>
<dbReference type="RefSeq" id="WP_147014161.1">
    <property type="nucleotide sequence ID" value="NZ_VORB01000004.1"/>
</dbReference>
<evidence type="ECO:0000256" key="1">
    <source>
        <dbReference type="SAM" id="SignalP"/>
    </source>
</evidence>
<accession>A0A5C6V805</accession>
<comment type="caution">
    <text evidence="2">The sequence shown here is derived from an EMBL/GenBank/DDBJ whole genome shotgun (WGS) entry which is preliminary data.</text>
</comment>
<feature type="chain" id="PRO_5022738749" description="G8 domain-containing protein" evidence="1">
    <location>
        <begin position="19"/>
        <end position="1187"/>
    </location>
</feature>